<name>A0ABD4T8P5_9CYAN</name>
<sequence>MDWEQVFHFAETITREVGGQILKDYGQVQADEKSDGSLVTRCDRWSDDRIRRALTQTFPDHGVLSEEVSHIFPVQDWCWVVDPIDGTTNFTRGIPLWAISLGLLYQGTPVFGYVYVPPLDHAIYGYWQAPGQEDGAFLNGHPIHTRAAAPAANQCFSLCARSIGLLRRPFPCKVRMLGVASYNLLGVALGSLVGAVEATPKIWDIAGVWPILQAAGASWIPLDDQPPFPLMPGHNYRDRPFPTLVVNQPDWIDQFQTLIQASRAPAPES</sequence>
<dbReference type="GO" id="GO:0016787">
    <property type="term" value="F:hydrolase activity"/>
    <property type="evidence" value="ECO:0007669"/>
    <property type="project" value="UniProtKB-KW"/>
</dbReference>
<dbReference type="PROSITE" id="PS00629">
    <property type="entry name" value="IMP_1"/>
    <property type="match status" value="1"/>
</dbReference>
<keyword evidence="2" id="KW-0378">Hydrolase</keyword>
<dbReference type="PANTHER" id="PTHR20854:SF4">
    <property type="entry name" value="INOSITOL-1-MONOPHOSPHATASE-RELATED"/>
    <property type="match status" value="1"/>
</dbReference>
<evidence type="ECO:0000256" key="2">
    <source>
        <dbReference type="ARBA" id="ARBA00022801"/>
    </source>
</evidence>
<dbReference type="PRINTS" id="PR00377">
    <property type="entry name" value="IMPHPHTASES"/>
</dbReference>
<dbReference type="Proteomes" id="UP000031561">
    <property type="component" value="Unassembled WGS sequence"/>
</dbReference>
<feature type="binding site" evidence="4">
    <location>
        <position position="82"/>
    </location>
    <ligand>
        <name>Mg(2+)</name>
        <dbReference type="ChEBI" id="CHEBI:18420"/>
        <label>1</label>
        <note>catalytic</note>
    </ligand>
</feature>
<dbReference type="EMBL" id="JTHE03000104">
    <property type="protein sequence ID" value="MCM1984814.1"/>
    <property type="molecule type" value="Genomic_DNA"/>
</dbReference>
<organism evidence="5 6">
    <name type="scientific">Lyngbya confervoides BDU141951</name>
    <dbReference type="NCBI Taxonomy" id="1574623"/>
    <lineage>
        <taxon>Bacteria</taxon>
        <taxon>Bacillati</taxon>
        <taxon>Cyanobacteriota</taxon>
        <taxon>Cyanophyceae</taxon>
        <taxon>Oscillatoriophycideae</taxon>
        <taxon>Oscillatoriales</taxon>
        <taxon>Microcoleaceae</taxon>
        <taxon>Lyngbya</taxon>
    </lineage>
</organism>
<evidence type="ECO:0000256" key="4">
    <source>
        <dbReference type="PIRSR" id="PIRSR600760-2"/>
    </source>
</evidence>
<dbReference type="CDD" id="cd01643">
    <property type="entry name" value="Bacterial_IMPase_like_2"/>
    <property type="match status" value="1"/>
</dbReference>
<accession>A0ABD4T8P5</accession>
<dbReference type="AlphaFoldDB" id="A0ABD4T8P5"/>
<proteinExistence type="predicted"/>
<dbReference type="InterPro" id="IPR020583">
    <property type="entry name" value="Inositol_monoP_metal-BS"/>
</dbReference>
<dbReference type="RefSeq" id="WP_166277151.1">
    <property type="nucleotide sequence ID" value="NZ_JTHE03000104.1"/>
</dbReference>
<dbReference type="Pfam" id="PF00459">
    <property type="entry name" value="Inositol_P"/>
    <property type="match status" value="1"/>
</dbReference>
<dbReference type="SUPFAM" id="SSF56655">
    <property type="entry name" value="Carbohydrate phosphatase"/>
    <property type="match status" value="1"/>
</dbReference>
<evidence type="ECO:0000256" key="1">
    <source>
        <dbReference type="ARBA" id="ARBA00022723"/>
    </source>
</evidence>
<evidence type="ECO:0000313" key="5">
    <source>
        <dbReference type="EMBL" id="MCM1984814.1"/>
    </source>
</evidence>
<feature type="binding site" evidence="4">
    <location>
        <position position="84"/>
    </location>
    <ligand>
        <name>Mg(2+)</name>
        <dbReference type="ChEBI" id="CHEBI:18420"/>
        <label>1</label>
        <note>catalytic</note>
    </ligand>
</feature>
<keyword evidence="3 4" id="KW-0460">Magnesium</keyword>
<keyword evidence="6" id="KW-1185">Reference proteome</keyword>
<gene>
    <name evidence="5" type="ORF">QQ91_0018490</name>
</gene>
<feature type="binding site" evidence="4">
    <location>
        <position position="66"/>
    </location>
    <ligand>
        <name>Mg(2+)</name>
        <dbReference type="ChEBI" id="CHEBI:18420"/>
        <label>1</label>
        <note>catalytic</note>
    </ligand>
</feature>
<dbReference type="InterPro" id="IPR000760">
    <property type="entry name" value="Inositol_monophosphatase-like"/>
</dbReference>
<protein>
    <submittedName>
        <fullName evidence="5">Inositol monophosphatase family protein</fullName>
    </submittedName>
</protein>
<dbReference type="GO" id="GO:0046872">
    <property type="term" value="F:metal ion binding"/>
    <property type="evidence" value="ECO:0007669"/>
    <property type="project" value="UniProtKB-KW"/>
</dbReference>
<feature type="binding site" evidence="4">
    <location>
        <position position="85"/>
    </location>
    <ligand>
        <name>Mg(2+)</name>
        <dbReference type="ChEBI" id="CHEBI:18420"/>
        <label>1</label>
        <note>catalytic</note>
    </ligand>
</feature>
<evidence type="ECO:0000313" key="6">
    <source>
        <dbReference type="Proteomes" id="UP000031561"/>
    </source>
</evidence>
<comment type="caution">
    <text evidence="5">The sequence shown here is derived from an EMBL/GenBank/DDBJ whole genome shotgun (WGS) entry which is preliminary data.</text>
</comment>
<dbReference type="PANTHER" id="PTHR20854">
    <property type="entry name" value="INOSITOL MONOPHOSPHATASE"/>
    <property type="match status" value="1"/>
</dbReference>
<keyword evidence="1 4" id="KW-0479">Metal-binding</keyword>
<feature type="binding site" evidence="4">
    <location>
        <position position="204"/>
    </location>
    <ligand>
        <name>Mg(2+)</name>
        <dbReference type="ChEBI" id="CHEBI:18420"/>
        <label>1</label>
        <note>catalytic</note>
    </ligand>
</feature>
<reference evidence="5 6" key="1">
    <citation type="journal article" date="2015" name="Genome Announc.">
        <title>Draft Genome Sequence of Filamentous Marine Cyanobacterium Lyngbya confervoides Strain BDU141951.</title>
        <authorList>
            <person name="Chandrababunaidu M.M."/>
            <person name="Sen D."/>
            <person name="Tripathy S."/>
        </authorList>
    </citation>
    <scope>NUCLEOTIDE SEQUENCE [LARGE SCALE GENOMIC DNA]</scope>
    <source>
        <strain evidence="5 6">BDU141951</strain>
    </source>
</reference>
<comment type="cofactor">
    <cofactor evidence="4">
        <name>Mg(2+)</name>
        <dbReference type="ChEBI" id="CHEBI:18420"/>
    </cofactor>
</comment>
<dbReference type="Gene3D" id="3.30.540.10">
    <property type="entry name" value="Fructose-1,6-Bisphosphatase, subunit A, domain 1"/>
    <property type="match status" value="1"/>
</dbReference>
<evidence type="ECO:0000256" key="3">
    <source>
        <dbReference type="ARBA" id="ARBA00022842"/>
    </source>
</evidence>
<dbReference type="Gene3D" id="3.40.190.80">
    <property type="match status" value="1"/>
</dbReference>